<dbReference type="PANTHER" id="PTHR33990">
    <property type="entry name" value="PROTEIN YJDN-RELATED"/>
    <property type="match status" value="1"/>
</dbReference>
<proteinExistence type="predicted"/>
<feature type="domain" description="Glyoxalase/fosfomycin resistance/dioxygenase" evidence="1">
    <location>
        <begin position="9"/>
        <end position="136"/>
    </location>
</feature>
<dbReference type="InterPro" id="IPR004360">
    <property type="entry name" value="Glyas_Fos-R_dOase_dom"/>
</dbReference>
<organism evidence="3 4">
    <name type="scientific">Yokenella regensburgei</name>
    <dbReference type="NCBI Taxonomy" id="158877"/>
    <lineage>
        <taxon>Bacteria</taxon>
        <taxon>Pseudomonadati</taxon>
        <taxon>Pseudomonadota</taxon>
        <taxon>Gammaproteobacteria</taxon>
        <taxon>Enterobacterales</taxon>
        <taxon>Enterobacteriaceae</taxon>
        <taxon>Yokenella</taxon>
    </lineage>
</organism>
<sequence>MPLSPYVSFPGNCADAIAFYQKALGAELLYKITFGEMPKNDQNSDEGCASNMQFSDTDIAHANLRIAESSIMMSDGMQRENLQYSGFTLALDPPNVNVGKAWFDALAEGGKIGMAWQETFWAEGFGTVTDKFGVPWLVNAVKAQ</sequence>
<evidence type="ECO:0000313" key="3">
    <source>
        <dbReference type="EMBL" id="SQA63501.1"/>
    </source>
</evidence>
<dbReference type="CDD" id="cd06588">
    <property type="entry name" value="PhnB_like"/>
    <property type="match status" value="1"/>
</dbReference>
<protein>
    <submittedName>
        <fullName evidence="2">PhnB protein</fullName>
    </submittedName>
    <submittedName>
        <fullName evidence="3">Uncharacterized protein conserved in bacteria</fullName>
    </submittedName>
</protein>
<dbReference type="EMBL" id="RBIZ01000005">
    <property type="protein sequence ID" value="RKR53661.1"/>
    <property type="molecule type" value="Genomic_DNA"/>
</dbReference>
<evidence type="ECO:0000313" key="4">
    <source>
        <dbReference type="Proteomes" id="UP000251313"/>
    </source>
</evidence>
<dbReference type="SUPFAM" id="SSF54593">
    <property type="entry name" value="Glyoxalase/Bleomycin resistance protein/Dihydroxybiphenyl dioxygenase"/>
    <property type="match status" value="1"/>
</dbReference>
<dbReference type="InterPro" id="IPR028973">
    <property type="entry name" value="PhnB-like"/>
</dbReference>
<evidence type="ECO:0000313" key="5">
    <source>
        <dbReference type="Proteomes" id="UP000267341"/>
    </source>
</evidence>
<dbReference type="Pfam" id="PF00903">
    <property type="entry name" value="Glyoxalase"/>
    <property type="match status" value="1"/>
</dbReference>
<dbReference type="Proteomes" id="UP000251313">
    <property type="component" value="Unassembled WGS sequence"/>
</dbReference>
<reference evidence="2 5" key="2">
    <citation type="submission" date="2018-10" db="EMBL/GenBank/DDBJ databases">
        <title>Genomic Encyclopedia of Type Strains, Phase IV (KMG-IV): sequencing the most valuable type-strain genomes for metagenomic binning, comparative biology and taxonomic classification.</title>
        <authorList>
            <person name="Goeker M."/>
        </authorList>
    </citation>
    <scope>NUCLEOTIDE SEQUENCE [LARGE SCALE GENOMIC DNA]</scope>
    <source>
        <strain evidence="2 5">DSM 5079</strain>
    </source>
</reference>
<dbReference type="Proteomes" id="UP000267341">
    <property type="component" value="Unassembled WGS sequence"/>
</dbReference>
<evidence type="ECO:0000313" key="2">
    <source>
        <dbReference type="EMBL" id="RKR53661.1"/>
    </source>
</evidence>
<dbReference type="NCBIfam" id="NF007537">
    <property type="entry name" value="PRK10148.1"/>
    <property type="match status" value="1"/>
</dbReference>
<dbReference type="RefSeq" id="WP_006816742.1">
    <property type="nucleotide sequence ID" value="NZ_CABKQJ010000004.1"/>
</dbReference>
<evidence type="ECO:0000259" key="1">
    <source>
        <dbReference type="Pfam" id="PF00903"/>
    </source>
</evidence>
<gene>
    <name evidence="2" type="ORF">C7387_3130</name>
    <name evidence="3" type="ORF">NCTC11967_02544</name>
</gene>
<comment type="caution">
    <text evidence="3">The sequence shown here is derived from an EMBL/GenBank/DDBJ whole genome shotgun (WGS) entry which is preliminary data.</text>
</comment>
<dbReference type="InterPro" id="IPR029068">
    <property type="entry name" value="Glyas_Bleomycin-R_OHBP_Dase"/>
</dbReference>
<name>A0AB38FWY3_9ENTR</name>
<dbReference type="Gene3D" id="3.10.180.10">
    <property type="entry name" value="2,3-Dihydroxybiphenyl 1,2-Dioxygenase, domain 1"/>
    <property type="match status" value="1"/>
</dbReference>
<dbReference type="GeneID" id="66905118"/>
<reference evidence="3 4" key="1">
    <citation type="submission" date="2018-06" db="EMBL/GenBank/DDBJ databases">
        <authorList>
            <consortium name="Pathogen Informatics"/>
            <person name="Doyle S."/>
        </authorList>
    </citation>
    <scope>NUCLEOTIDE SEQUENCE [LARGE SCALE GENOMIC DNA]</scope>
    <source>
        <strain evidence="3 4">NCTC11967</strain>
    </source>
</reference>
<accession>A0AB38FWY3</accession>
<dbReference type="AlphaFoldDB" id="A0AB38FWY3"/>
<dbReference type="EMBL" id="UAVL01000011">
    <property type="protein sequence ID" value="SQA63501.1"/>
    <property type="molecule type" value="Genomic_DNA"/>
</dbReference>
<keyword evidence="5" id="KW-1185">Reference proteome</keyword>
<dbReference type="PANTHER" id="PTHR33990:SF1">
    <property type="entry name" value="PROTEIN YJDN"/>
    <property type="match status" value="1"/>
</dbReference>